<dbReference type="EMBL" id="CM041541">
    <property type="protein sequence ID" value="KAI3365765.1"/>
    <property type="molecule type" value="Genomic_DNA"/>
</dbReference>
<keyword evidence="2" id="KW-1185">Reference proteome</keyword>
<name>A0ACB8WCK9_9TELE</name>
<reference evidence="1" key="1">
    <citation type="submission" date="2022-04" db="EMBL/GenBank/DDBJ databases">
        <title>Jade perch genome.</title>
        <authorList>
            <person name="Chao B."/>
        </authorList>
    </citation>
    <scope>NUCLEOTIDE SEQUENCE</scope>
    <source>
        <strain evidence="1">CB-2022</strain>
    </source>
</reference>
<accession>A0ACB8WCK9</accession>
<evidence type="ECO:0000313" key="1">
    <source>
        <dbReference type="EMBL" id="KAI3365765.1"/>
    </source>
</evidence>
<sequence>MGILWGILGSEGQRIFRTLGPVTSYADCVALLGGHFAAPQSVIVRRIIFHQCRQRPAQLAQTVGPATRPSSPAFAHDELEVNVAEQHGATARRPCGN</sequence>
<dbReference type="Proteomes" id="UP000831701">
    <property type="component" value="Chromosome 11"/>
</dbReference>
<gene>
    <name evidence="1" type="ORF">L3Q82_000709</name>
</gene>
<evidence type="ECO:0000313" key="2">
    <source>
        <dbReference type="Proteomes" id="UP000831701"/>
    </source>
</evidence>
<protein>
    <submittedName>
        <fullName evidence="1">Uncharacterized protein</fullName>
    </submittedName>
</protein>
<proteinExistence type="predicted"/>
<comment type="caution">
    <text evidence="1">The sequence shown here is derived from an EMBL/GenBank/DDBJ whole genome shotgun (WGS) entry which is preliminary data.</text>
</comment>
<organism evidence="1 2">
    <name type="scientific">Scortum barcoo</name>
    <name type="common">barcoo grunter</name>
    <dbReference type="NCBI Taxonomy" id="214431"/>
    <lineage>
        <taxon>Eukaryota</taxon>
        <taxon>Metazoa</taxon>
        <taxon>Chordata</taxon>
        <taxon>Craniata</taxon>
        <taxon>Vertebrata</taxon>
        <taxon>Euteleostomi</taxon>
        <taxon>Actinopterygii</taxon>
        <taxon>Neopterygii</taxon>
        <taxon>Teleostei</taxon>
        <taxon>Neoteleostei</taxon>
        <taxon>Acanthomorphata</taxon>
        <taxon>Eupercaria</taxon>
        <taxon>Centrarchiformes</taxon>
        <taxon>Terapontoidei</taxon>
        <taxon>Terapontidae</taxon>
        <taxon>Scortum</taxon>
    </lineage>
</organism>